<evidence type="ECO:0000313" key="6">
    <source>
        <dbReference type="Proteomes" id="UP000317243"/>
    </source>
</evidence>
<dbReference type="SUPFAM" id="SSF53474">
    <property type="entry name" value="alpha/beta-Hydrolases"/>
    <property type="match status" value="1"/>
</dbReference>
<dbReference type="PANTHER" id="PTHR11731:SF118">
    <property type="entry name" value="BLR1971 PROTEIN"/>
    <property type="match status" value="1"/>
</dbReference>
<accession>A0A5C5X628</accession>
<dbReference type="Pfam" id="PF00930">
    <property type="entry name" value="DPPIV_N"/>
    <property type="match status" value="1"/>
</dbReference>
<dbReference type="RefSeq" id="WP_197440981.1">
    <property type="nucleotide sequence ID" value="NZ_SIHI01000001.1"/>
</dbReference>
<dbReference type="InterPro" id="IPR050278">
    <property type="entry name" value="Serine_Prot_S9B/DPPIV"/>
</dbReference>
<dbReference type="InterPro" id="IPR002469">
    <property type="entry name" value="Peptidase_S9B_N"/>
</dbReference>
<feature type="signal peptide" evidence="2">
    <location>
        <begin position="1"/>
        <end position="30"/>
    </location>
</feature>
<proteinExistence type="predicted"/>
<dbReference type="EMBL" id="SIHI01000001">
    <property type="protein sequence ID" value="TWT58374.1"/>
    <property type="molecule type" value="Genomic_DNA"/>
</dbReference>
<feature type="domain" description="Dipeptidylpeptidase IV N-terminal" evidence="4">
    <location>
        <begin position="225"/>
        <end position="479"/>
    </location>
</feature>
<feature type="compositionally biased region" description="Acidic residues" evidence="1">
    <location>
        <begin position="153"/>
        <end position="168"/>
    </location>
</feature>
<reference evidence="5 6" key="1">
    <citation type="submission" date="2019-02" db="EMBL/GenBank/DDBJ databases">
        <title>Deep-cultivation of Planctomycetes and their phenomic and genomic characterization uncovers novel biology.</title>
        <authorList>
            <person name="Wiegand S."/>
            <person name="Jogler M."/>
            <person name="Boedeker C."/>
            <person name="Pinto D."/>
            <person name="Vollmers J."/>
            <person name="Rivas-Marin E."/>
            <person name="Kohn T."/>
            <person name="Peeters S.H."/>
            <person name="Heuer A."/>
            <person name="Rast P."/>
            <person name="Oberbeckmann S."/>
            <person name="Bunk B."/>
            <person name="Jeske O."/>
            <person name="Meyerdierks A."/>
            <person name="Storesund J.E."/>
            <person name="Kallscheuer N."/>
            <person name="Luecker S."/>
            <person name="Lage O.M."/>
            <person name="Pohl T."/>
            <person name="Merkel B.J."/>
            <person name="Hornburger P."/>
            <person name="Mueller R.-W."/>
            <person name="Bruemmer F."/>
            <person name="Labrenz M."/>
            <person name="Spormann A.M."/>
            <person name="Op Den Camp H."/>
            <person name="Overmann J."/>
            <person name="Amann R."/>
            <person name="Jetten M.S.M."/>
            <person name="Mascher T."/>
            <person name="Medema M.H."/>
            <person name="Devos D.P."/>
            <person name="Kaster A.-K."/>
            <person name="Ovreas L."/>
            <person name="Rohde M."/>
            <person name="Galperin M.Y."/>
            <person name="Jogler C."/>
        </authorList>
    </citation>
    <scope>NUCLEOTIDE SEQUENCE [LARGE SCALE GENOMIC DNA]</scope>
    <source>
        <strain evidence="5 6">KOR42</strain>
    </source>
</reference>
<evidence type="ECO:0000259" key="3">
    <source>
        <dbReference type="Pfam" id="PF00326"/>
    </source>
</evidence>
<organism evidence="5 6">
    <name type="scientific">Thalassoglobus neptunius</name>
    <dbReference type="NCBI Taxonomy" id="1938619"/>
    <lineage>
        <taxon>Bacteria</taxon>
        <taxon>Pseudomonadati</taxon>
        <taxon>Planctomycetota</taxon>
        <taxon>Planctomycetia</taxon>
        <taxon>Planctomycetales</taxon>
        <taxon>Planctomycetaceae</taxon>
        <taxon>Thalassoglobus</taxon>
    </lineage>
</organism>
<evidence type="ECO:0000313" key="5">
    <source>
        <dbReference type="EMBL" id="TWT58374.1"/>
    </source>
</evidence>
<dbReference type="Pfam" id="PF00326">
    <property type="entry name" value="Peptidase_S9"/>
    <property type="match status" value="1"/>
</dbReference>
<protein>
    <submittedName>
        <fullName evidence="5">Prolyl tripeptidyl peptidase</fullName>
        <ecNumber evidence="5">3.4.14.12</ecNumber>
    </submittedName>
</protein>
<dbReference type="PANTHER" id="PTHR11731">
    <property type="entry name" value="PROTEASE FAMILY S9B,C DIPEPTIDYL-PEPTIDASE IV-RELATED"/>
    <property type="match status" value="1"/>
</dbReference>
<dbReference type="SUPFAM" id="SSF82171">
    <property type="entry name" value="DPP6 N-terminal domain-like"/>
    <property type="match status" value="1"/>
</dbReference>
<dbReference type="InterPro" id="IPR029058">
    <property type="entry name" value="AB_hydrolase_fold"/>
</dbReference>
<dbReference type="EC" id="3.4.14.12" evidence="5"/>
<dbReference type="GO" id="GO:0006508">
    <property type="term" value="P:proteolysis"/>
    <property type="evidence" value="ECO:0007669"/>
    <property type="project" value="InterPro"/>
</dbReference>
<evidence type="ECO:0000256" key="1">
    <source>
        <dbReference type="SAM" id="MobiDB-lite"/>
    </source>
</evidence>
<sequence precursor="true">MRLTFSRMATCLLLASAISSQFFCESSVWAQGTADDYARSESLRKKWTGTVYRDRVEPHWSESGNDFWYRVRTGKNQHQYVVVNAPSGTRQPAFNHEALAKQLSEKTGKSFDADRLNVESIEWNNDSTELTISIDELQVRSNLMDGTVHILEENEEPTQESAPDENQDSSDRQRERGRRSRRRTQSPDGRFRVQLDDGDLIILQGDEDDAQEILRGAASEESKFTESGASWSPDSKKLVGFRRTDGQSHLVHYVESSPKDQLQPKVHSHQYLKPGDDIPQHEPVLFNIAKRSIIEIDSELFPNPWMSTPRIHWLPDSSQFLFVYNQRGHQVLRVISVDAETGKARTIVDEQSDTFVDYAYKQFLEILPESGELIWMSERDGWNHLYLYDLNTGDVKNQITSGDWVVRKVVRVDPQSRVIWFECSGVYPEQDPYYVHFARVNFDGSDFTLLTEGDGTHSVQTSPNERYLIDQWSRVDLPPQTELRDAQTGELICKLEQADDTELRDAGWIAPERFVTTGRDDQTPIYGVIFRPTKFQPGTKYPMIEKIYAGPHGSFVPKKFQEFHSSQEVAEIGFIVVQIDGMGTSNRSKAFHDVCWQNLGDSGFPDRIKWIKTAAETYPEFDLTPGVGIYGGSAGGQSSTRALLAHGDFYTVAVSDCGCHDNRMDKIWWNELWMGWPIGPHYEEQSNVTNADKLQGKLFLTVGEKDTNVDPASTMQVVNALIKANKKFDMLVVPGHGHGVGEIPYMKRRRIDFFVEHLMGKTPPN</sequence>
<keyword evidence="6" id="KW-1185">Reference proteome</keyword>
<feature type="domain" description="Peptidase S9 prolyl oligopeptidase catalytic" evidence="3">
    <location>
        <begin position="566"/>
        <end position="758"/>
    </location>
</feature>
<dbReference type="AlphaFoldDB" id="A0A5C5X628"/>
<keyword evidence="5" id="KW-0378">Hydrolase</keyword>
<dbReference type="GO" id="GO:0008236">
    <property type="term" value="F:serine-type peptidase activity"/>
    <property type="evidence" value="ECO:0007669"/>
    <property type="project" value="InterPro"/>
</dbReference>
<keyword evidence="2" id="KW-0732">Signal</keyword>
<feature type="compositionally biased region" description="Basic residues" evidence="1">
    <location>
        <begin position="175"/>
        <end position="184"/>
    </location>
</feature>
<evidence type="ECO:0000256" key="2">
    <source>
        <dbReference type="SAM" id="SignalP"/>
    </source>
</evidence>
<comment type="caution">
    <text evidence="5">The sequence shown here is derived from an EMBL/GenBank/DDBJ whole genome shotgun (WGS) entry which is preliminary data.</text>
</comment>
<dbReference type="Gene3D" id="3.40.50.1820">
    <property type="entry name" value="alpha/beta hydrolase"/>
    <property type="match status" value="1"/>
</dbReference>
<name>A0A5C5X628_9PLAN</name>
<dbReference type="Proteomes" id="UP000317243">
    <property type="component" value="Unassembled WGS sequence"/>
</dbReference>
<dbReference type="Gene3D" id="2.140.10.30">
    <property type="entry name" value="Dipeptidylpeptidase IV, N-terminal domain"/>
    <property type="match status" value="1"/>
</dbReference>
<feature type="region of interest" description="Disordered" evidence="1">
    <location>
        <begin position="153"/>
        <end position="197"/>
    </location>
</feature>
<gene>
    <name evidence="5" type="primary">ptpA</name>
    <name evidence="5" type="ORF">KOR42_17480</name>
</gene>
<dbReference type="InterPro" id="IPR001375">
    <property type="entry name" value="Peptidase_S9_cat"/>
</dbReference>
<evidence type="ECO:0000259" key="4">
    <source>
        <dbReference type="Pfam" id="PF00930"/>
    </source>
</evidence>
<feature type="chain" id="PRO_5023083623" evidence="2">
    <location>
        <begin position="31"/>
        <end position="765"/>
    </location>
</feature>